<dbReference type="AlphaFoldDB" id="A0A3R6WQT5"/>
<feature type="transmembrane region" description="Helical" evidence="5">
    <location>
        <begin position="396"/>
        <end position="422"/>
    </location>
</feature>
<reference evidence="8 9" key="1">
    <citation type="submission" date="2018-08" db="EMBL/GenBank/DDBJ databases">
        <title>Aphanomyces genome sequencing and annotation.</title>
        <authorList>
            <person name="Minardi D."/>
            <person name="Oidtmann B."/>
            <person name="Van Der Giezen M."/>
            <person name="Studholme D.J."/>
        </authorList>
    </citation>
    <scope>NUCLEOTIDE SEQUENCE [LARGE SCALE GENOMIC DNA]</scope>
    <source>
        <strain evidence="8 9">NJM0002</strain>
    </source>
</reference>
<evidence type="ECO:0000259" key="6">
    <source>
        <dbReference type="PROSITE" id="PS50053"/>
    </source>
</evidence>
<feature type="domain" description="Thioredoxin" evidence="7">
    <location>
        <begin position="61"/>
        <end position="222"/>
    </location>
</feature>
<evidence type="ECO:0000256" key="4">
    <source>
        <dbReference type="ARBA" id="ARBA00023136"/>
    </source>
</evidence>
<evidence type="ECO:0000256" key="1">
    <source>
        <dbReference type="ARBA" id="ARBA00004370"/>
    </source>
</evidence>
<dbReference type="Gene3D" id="3.40.30.10">
    <property type="entry name" value="Glutaredoxin"/>
    <property type="match status" value="1"/>
</dbReference>
<dbReference type="PROSITE" id="PS50053">
    <property type="entry name" value="UBIQUITIN_2"/>
    <property type="match status" value="1"/>
</dbReference>
<dbReference type="GO" id="GO:0016020">
    <property type="term" value="C:membrane"/>
    <property type="evidence" value="ECO:0007669"/>
    <property type="project" value="UniProtKB-SubCell"/>
</dbReference>
<dbReference type="Pfam" id="PF13850">
    <property type="entry name" value="ERGIC_N"/>
    <property type="match status" value="1"/>
</dbReference>
<dbReference type="VEuPathDB" id="FungiDB:H310_05241"/>
<evidence type="ECO:0000256" key="2">
    <source>
        <dbReference type="ARBA" id="ARBA00022692"/>
    </source>
</evidence>
<organism evidence="8 9">
    <name type="scientific">Aphanomyces invadans</name>
    <dbReference type="NCBI Taxonomy" id="157072"/>
    <lineage>
        <taxon>Eukaryota</taxon>
        <taxon>Sar</taxon>
        <taxon>Stramenopiles</taxon>
        <taxon>Oomycota</taxon>
        <taxon>Saprolegniomycetes</taxon>
        <taxon>Saprolegniales</taxon>
        <taxon>Verrucalvaceae</taxon>
        <taxon>Aphanomyces</taxon>
    </lineage>
</organism>
<comment type="subcellular location">
    <subcellularLocation>
        <location evidence="1">Membrane</location>
    </subcellularLocation>
</comment>
<evidence type="ECO:0000313" key="8">
    <source>
        <dbReference type="EMBL" id="RHY32797.1"/>
    </source>
</evidence>
<protein>
    <recommendedName>
        <fullName evidence="10">Thioredoxin domain-containing protein</fullName>
    </recommendedName>
</protein>
<dbReference type="Pfam" id="PF00240">
    <property type="entry name" value="ubiquitin"/>
    <property type="match status" value="1"/>
</dbReference>
<dbReference type="PANTHER" id="PTHR10984">
    <property type="entry name" value="ENDOPLASMIC RETICULUM-GOLGI INTERMEDIATE COMPARTMENT PROTEIN"/>
    <property type="match status" value="1"/>
</dbReference>
<keyword evidence="3 5" id="KW-1133">Transmembrane helix</keyword>
<dbReference type="EMBL" id="QUSY01000113">
    <property type="protein sequence ID" value="RHY32797.1"/>
    <property type="molecule type" value="Genomic_DNA"/>
</dbReference>
<dbReference type="SUPFAM" id="SSF54236">
    <property type="entry name" value="Ubiquitin-like"/>
    <property type="match status" value="1"/>
</dbReference>
<dbReference type="Pfam" id="PF00085">
    <property type="entry name" value="Thioredoxin"/>
    <property type="match status" value="1"/>
</dbReference>
<gene>
    <name evidence="8" type="ORF">DYB32_002238</name>
</gene>
<dbReference type="InterPro" id="IPR036249">
    <property type="entry name" value="Thioredoxin-like_sf"/>
</dbReference>
<dbReference type="GO" id="GO:0030134">
    <property type="term" value="C:COPII-coated ER to Golgi transport vesicle"/>
    <property type="evidence" value="ECO:0007669"/>
    <property type="project" value="TreeGrafter"/>
</dbReference>
<dbReference type="PROSITE" id="PS51352">
    <property type="entry name" value="THIOREDOXIN_2"/>
    <property type="match status" value="1"/>
</dbReference>
<evidence type="ECO:0000256" key="5">
    <source>
        <dbReference type="SAM" id="Phobius"/>
    </source>
</evidence>
<dbReference type="CDD" id="cd17039">
    <property type="entry name" value="Ubl_ubiquitin_like"/>
    <property type="match status" value="1"/>
</dbReference>
<dbReference type="VEuPathDB" id="FungiDB:H310_05242"/>
<accession>A0A3R6WQT5</accession>
<dbReference type="InterPro" id="IPR013766">
    <property type="entry name" value="Thioredoxin_domain"/>
</dbReference>
<evidence type="ECO:0000313" key="9">
    <source>
        <dbReference type="Proteomes" id="UP000285060"/>
    </source>
</evidence>
<keyword evidence="9" id="KW-1185">Reference proteome</keyword>
<dbReference type="Pfam" id="PF07970">
    <property type="entry name" value="COPIIcoated_ERV"/>
    <property type="match status" value="1"/>
</dbReference>
<dbReference type="InterPro" id="IPR029071">
    <property type="entry name" value="Ubiquitin-like_domsf"/>
</dbReference>
<dbReference type="Gene3D" id="3.10.20.90">
    <property type="entry name" value="Phosphatidylinositol 3-kinase Catalytic Subunit, Chain A, domain 1"/>
    <property type="match status" value="1"/>
</dbReference>
<dbReference type="PANTHER" id="PTHR10984:SF37">
    <property type="entry name" value="PROTEIN DISULFIDE-ISOMERASE 5-3"/>
    <property type="match status" value="1"/>
</dbReference>
<keyword evidence="2 5" id="KW-0812">Transmembrane</keyword>
<feature type="domain" description="Ubiquitin-like" evidence="6">
    <location>
        <begin position="445"/>
        <end position="523"/>
    </location>
</feature>
<dbReference type="InterPro" id="IPR045888">
    <property type="entry name" value="Erv"/>
</dbReference>
<evidence type="ECO:0000256" key="3">
    <source>
        <dbReference type="ARBA" id="ARBA00022989"/>
    </source>
</evidence>
<comment type="caution">
    <text evidence="8">The sequence shown here is derived from an EMBL/GenBank/DDBJ whole genome shotgun (WGS) entry which is preliminary data.</text>
</comment>
<dbReference type="SUPFAM" id="SSF52833">
    <property type="entry name" value="Thioredoxin-like"/>
    <property type="match status" value="1"/>
</dbReference>
<name>A0A3R6WQT5_9STRA</name>
<keyword evidence="4 5" id="KW-0472">Membrane</keyword>
<dbReference type="InterPro" id="IPR012936">
    <property type="entry name" value="Erv_C"/>
</dbReference>
<evidence type="ECO:0008006" key="10">
    <source>
        <dbReference type="Google" id="ProtNLM"/>
    </source>
</evidence>
<dbReference type="InterPro" id="IPR039542">
    <property type="entry name" value="Erv_N"/>
</dbReference>
<dbReference type="CDD" id="cd02961">
    <property type="entry name" value="PDI_a_family"/>
    <property type="match status" value="1"/>
</dbReference>
<proteinExistence type="predicted"/>
<sequence>MTYLIVAEYIGYAYSSNTVSSVILDSHQEDLLRINFNVSIPAIPCRHLSIDLSDHLGLKFTNITRHVRRVSLVQTADGTLARHKEVFMAEQVATWGNINHDLHAGETISPLLDVTTFDEFMSKYDLVLVNYYAPWCPYSQALLPVWEATALQLQDHPEYAERVTMARVDCTQDNAVQLCRRARIMAFPSMMIYMFGRTFTRYIYNGPRNPESLLLFLDLFYRRLNPDGDLAEEVLPEFGAQLGLLATTDSEDDAHEGCEVSGALSVQRVPGRLSFKAAAPDTSFDLSHINVSHHVHHFSFGQFKTAEQRLAQPSGRGVIATQFPLDNRTFSAENIVGVDRIDDSNFLLDLRSREYEFSVTSNQYNASEDVPAAILTYDVSPLAIQLRPERIPFFRFLTSFFAIVGGAFTILKLVDAGVFLALNSIQKKAQMGKLMDGCRASPRAVFVQMHRMNDPRERKIKLVMKPWACVKDMKDQLQAMFGIPTAAQQLYYKGTELANARNMVQCGLYADKVVVDLVLSANGRKNRTNLFTIHPYGNHVFPKSIMKAAHLAMQGNASILSTSVWARNLRIAGLLVEKGVRKRVLLHDLARIMCREDLDAPSTLEHLCTQAMHHAFDLHVQPPMPSSVKVATTEPAAGSVQHPAASCATHAMYRHTLPASFASLRINTTTAANTPSDNDQHLLSLTSPVGFWASLDPFDNPRGKSYQGATPMSPAFTSPRNLDPAPCLPTWEQLNQGFHADAKELFHSTSSSFPQSPHHPHATTRDLVLKALPAREEKHFFRWLSHLIDVELDQILDGYAATQ</sequence>
<dbReference type="Proteomes" id="UP000285060">
    <property type="component" value="Unassembled WGS sequence"/>
</dbReference>
<dbReference type="InterPro" id="IPR000626">
    <property type="entry name" value="Ubiquitin-like_dom"/>
</dbReference>
<evidence type="ECO:0000259" key="7">
    <source>
        <dbReference type="PROSITE" id="PS51352"/>
    </source>
</evidence>
<dbReference type="GO" id="GO:0005783">
    <property type="term" value="C:endoplasmic reticulum"/>
    <property type="evidence" value="ECO:0007669"/>
    <property type="project" value="TreeGrafter"/>
</dbReference>